<organism evidence="1 2">
    <name type="scientific">Paenibacillus septentrionalis</name>
    <dbReference type="NCBI Taxonomy" id="429342"/>
    <lineage>
        <taxon>Bacteria</taxon>
        <taxon>Bacillati</taxon>
        <taxon>Bacillota</taxon>
        <taxon>Bacilli</taxon>
        <taxon>Bacillales</taxon>
        <taxon>Paenibacillaceae</taxon>
        <taxon>Paenibacillus</taxon>
    </lineage>
</organism>
<evidence type="ECO:0000313" key="1">
    <source>
        <dbReference type="EMBL" id="MFC6333646.1"/>
    </source>
</evidence>
<dbReference type="InterPro" id="IPR023430">
    <property type="entry name" value="Pept_HybD-like_dom_sf"/>
</dbReference>
<dbReference type="Pfam" id="PF06866">
    <property type="entry name" value="DUF1256"/>
    <property type="match status" value="1"/>
</dbReference>
<dbReference type="GO" id="GO:0006508">
    <property type="term" value="P:proteolysis"/>
    <property type="evidence" value="ECO:0007669"/>
    <property type="project" value="UniProtKB-KW"/>
</dbReference>
<comment type="caution">
    <text evidence="1">The sequence shown here is derived from an EMBL/GenBank/DDBJ whole genome shotgun (WGS) entry which is preliminary data.</text>
</comment>
<dbReference type="Proteomes" id="UP001596233">
    <property type="component" value="Unassembled WGS sequence"/>
</dbReference>
<keyword evidence="1" id="KW-0378">Hydrolase</keyword>
<evidence type="ECO:0000313" key="2">
    <source>
        <dbReference type="Proteomes" id="UP001596233"/>
    </source>
</evidence>
<dbReference type="SUPFAM" id="SSF53163">
    <property type="entry name" value="HybD-like"/>
    <property type="match status" value="1"/>
</dbReference>
<accession>A0ABW1V730</accession>
<keyword evidence="1" id="KW-0645">Protease</keyword>
<dbReference type="GO" id="GO:0008233">
    <property type="term" value="F:peptidase activity"/>
    <property type="evidence" value="ECO:0007669"/>
    <property type="project" value="UniProtKB-KW"/>
</dbReference>
<keyword evidence="2" id="KW-1185">Reference proteome</keyword>
<protein>
    <submittedName>
        <fullName evidence="1">Spore protease YyaC</fullName>
    </submittedName>
</protein>
<sequence length="184" mass="20252">MMESAKLRMARNSVTSEQNVRELCQFLRVIYEQCPNQEDIVFICIGTDQSTGDSFGPLMGSSLQRLGFPHVIGTLAFPCDAYRVEAEVKALQQQSKVIVAIDACLGREKQVGQYLLTHGPLLPGAATGRRLPAVGDHSIAAVVNESGPKAYWKIQNTSLYIVLELVHVLAAQIARIWGLKEEEI</sequence>
<dbReference type="RefSeq" id="WP_379235331.1">
    <property type="nucleotide sequence ID" value="NZ_JBHSTE010000004.1"/>
</dbReference>
<dbReference type="EMBL" id="JBHSTE010000004">
    <property type="protein sequence ID" value="MFC6333646.1"/>
    <property type="molecule type" value="Genomic_DNA"/>
</dbReference>
<dbReference type="NCBIfam" id="TIGR02841">
    <property type="entry name" value="spore_YyaC"/>
    <property type="match status" value="1"/>
</dbReference>
<gene>
    <name evidence="1" type="primary">yyaC</name>
    <name evidence="1" type="ORF">ACFP56_13540</name>
</gene>
<name>A0ABW1V730_9BACL</name>
<reference evidence="2" key="1">
    <citation type="journal article" date="2019" name="Int. J. Syst. Evol. Microbiol.">
        <title>The Global Catalogue of Microorganisms (GCM) 10K type strain sequencing project: providing services to taxonomists for standard genome sequencing and annotation.</title>
        <authorList>
            <consortium name="The Broad Institute Genomics Platform"/>
            <consortium name="The Broad Institute Genome Sequencing Center for Infectious Disease"/>
            <person name="Wu L."/>
            <person name="Ma J."/>
        </authorList>
    </citation>
    <scope>NUCLEOTIDE SEQUENCE [LARGE SCALE GENOMIC DNA]</scope>
    <source>
        <strain evidence="2">PCU 280</strain>
    </source>
</reference>
<proteinExistence type="predicted"/>
<dbReference type="InterPro" id="IPR009665">
    <property type="entry name" value="YyaC"/>
</dbReference>